<evidence type="ECO:0000313" key="4">
    <source>
        <dbReference type="EMBL" id="TXL72501.1"/>
    </source>
</evidence>
<sequence length="270" mass="29651">MNHLLRELAPISTTAWQEIENEAKRTLSITLAARRLVDFVGPQGWSASAVGTGRTEHIARPADGVDARIRQVQPLVELRVPFELRRSELDMIERGAKDFDTDPVIDAARAIAIAEDRAIFHGYHAAGIRGICQAQADVAIPLGEDYENYPVAVATALNKLRNEGVGGPYAIALSERYYTDLTESTKGGYPVLEHVRKLVDGPLIWAPGLDGGLVMSTRGEDFELTVGQDFSIGYLDHNAERVRLYIEESFTFRVLSPQAAIPLAYGAPPR</sequence>
<dbReference type="InterPro" id="IPR007544">
    <property type="entry name" value="ENCAP"/>
</dbReference>
<proteinExistence type="inferred from homology"/>
<protein>
    <submittedName>
        <fullName evidence="4">Bacteriocin</fullName>
    </submittedName>
</protein>
<evidence type="ECO:0000313" key="5">
    <source>
        <dbReference type="Proteomes" id="UP000321638"/>
    </source>
</evidence>
<comment type="caution">
    <text evidence="4">The sequence shown here is derived from an EMBL/GenBank/DDBJ whole genome shotgun (WGS) entry which is preliminary data.</text>
</comment>
<evidence type="ECO:0000256" key="3">
    <source>
        <dbReference type="ARBA" id="ARBA00033787"/>
    </source>
</evidence>
<dbReference type="PANTHER" id="PTHR37165">
    <property type="entry name" value="PEPTIDASE U56 FAMILY"/>
    <property type="match status" value="1"/>
</dbReference>
<organism evidence="4 5">
    <name type="scientific">Vineibacter terrae</name>
    <dbReference type="NCBI Taxonomy" id="2586908"/>
    <lineage>
        <taxon>Bacteria</taxon>
        <taxon>Pseudomonadati</taxon>
        <taxon>Pseudomonadota</taxon>
        <taxon>Alphaproteobacteria</taxon>
        <taxon>Hyphomicrobiales</taxon>
        <taxon>Vineibacter</taxon>
    </lineage>
</organism>
<dbReference type="OrthoDB" id="2922at2"/>
<reference evidence="4 5" key="1">
    <citation type="submission" date="2019-06" db="EMBL/GenBank/DDBJ databases">
        <title>New taxonomy in bacterial strain CC-CFT640, isolated from vineyard.</title>
        <authorList>
            <person name="Lin S.-Y."/>
            <person name="Tsai C.-F."/>
            <person name="Young C.-C."/>
        </authorList>
    </citation>
    <scope>NUCLEOTIDE SEQUENCE [LARGE SCALE GENOMIC DNA]</scope>
    <source>
        <strain evidence="4 5">CC-CFT640</strain>
    </source>
</reference>
<dbReference type="AlphaFoldDB" id="A0A5C8PH32"/>
<dbReference type="PIRSF" id="PIRSF019254">
    <property type="entry name" value="CFP29"/>
    <property type="match status" value="1"/>
</dbReference>
<dbReference type="InterPro" id="IPR051429">
    <property type="entry name" value="Encapsulin_nc"/>
</dbReference>
<dbReference type="PANTHER" id="PTHR37165:SF1">
    <property type="entry name" value="TYPE 1 ENCAPSULIN SHELL PROTEIN"/>
    <property type="match status" value="1"/>
</dbReference>
<dbReference type="Pfam" id="PF04454">
    <property type="entry name" value="Linocin_M18"/>
    <property type="match status" value="1"/>
</dbReference>
<dbReference type="RefSeq" id="WP_147849660.1">
    <property type="nucleotide sequence ID" value="NZ_VDUZ01000032.1"/>
</dbReference>
<dbReference type="Proteomes" id="UP000321638">
    <property type="component" value="Unassembled WGS sequence"/>
</dbReference>
<evidence type="ECO:0000256" key="1">
    <source>
        <dbReference type="ARBA" id="ARBA00033738"/>
    </source>
</evidence>
<dbReference type="NCBIfam" id="NF041155">
    <property type="entry name" value="encap_f1"/>
    <property type="match status" value="1"/>
</dbReference>
<keyword evidence="3" id="KW-1284">Encapsulin nanocompartment</keyword>
<dbReference type="Gene3D" id="3.30.2320.10">
    <property type="entry name" value="hypothetical protein PF0899 domain"/>
    <property type="match status" value="1"/>
</dbReference>
<comment type="subcellular location">
    <subcellularLocation>
        <location evidence="1">Encapsulin nanocompartment</location>
    </subcellularLocation>
</comment>
<name>A0A5C8PH32_9HYPH</name>
<accession>A0A5C8PH32</accession>
<dbReference type="GO" id="GO:0140737">
    <property type="term" value="C:encapsulin nanocompartment"/>
    <property type="evidence" value="ECO:0007669"/>
    <property type="project" value="UniProtKB-SubCell"/>
</dbReference>
<dbReference type="EMBL" id="VDUZ01000032">
    <property type="protein sequence ID" value="TXL72501.1"/>
    <property type="molecule type" value="Genomic_DNA"/>
</dbReference>
<gene>
    <name evidence="4" type="ORF">FHP25_24710</name>
</gene>
<evidence type="ECO:0000256" key="2">
    <source>
        <dbReference type="ARBA" id="ARBA00033743"/>
    </source>
</evidence>
<dbReference type="Gene3D" id="3.30.2400.30">
    <property type="match status" value="1"/>
</dbReference>
<keyword evidence="5" id="KW-1185">Reference proteome</keyword>
<comment type="similarity">
    <text evidence="2">Belongs to the encapsulin family. Family 1 subfamily.</text>
</comment>